<dbReference type="AlphaFoldDB" id="A0A8R1I0R2"/>
<protein>
    <submittedName>
        <fullName evidence="2">Uncharacterized protein</fullName>
    </submittedName>
</protein>
<reference evidence="2" key="2">
    <citation type="submission" date="2022-06" db="UniProtKB">
        <authorList>
            <consortium name="EnsemblMetazoa"/>
        </authorList>
    </citation>
    <scope>IDENTIFICATION</scope>
    <source>
        <strain evidence="2">DF5081</strain>
    </source>
</reference>
<dbReference type="EnsemblMetazoa" id="CJA12104b.1">
    <property type="protein sequence ID" value="CJA12104b.1"/>
    <property type="gene ID" value="WBGene00131308"/>
</dbReference>
<organism evidence="2 3">
    <name type="scientific">Caenorhabditis japonica</name>
    <dbReference type="NCBI Taxonomy" id="281687"/>
    <lineage>
        <taxon>Eukaryota</taxon>
        <taxon>Metazoa</taxon>
        <taxon>Ecdysozoa</taxon>
        <taxon>Nematoda</taxon>
        <taxon>Chromadorea</taxon>
        <taxon>Rhabditida</taxon>
        <taxon>Rhabditina</taxon>
        <taxon>Rhabditomorpha</taxon>
        <taxon>Rhabditoidea</taxon>
        <taxon>Rhabditidae</taxon>
        <taxon>Peloderinae</taxon>
        <taxon>Caenorhabditis</taxon>
    </lineage>
</organism>
<proteinExistence type="predicted"/>
<feature type="transmembrane region" description="Helical" evidence="1">
    <location>
        <begin position="17"/>
        <end position="39"/>
    </location>
</feature>
<evidence type="ECO:0000313" key="2">
    <source>
        <dbReference type="EnsemblMetazoa" id="CJA12104b.1"/>
    </source>
</evidence>
<evidence type="ECO:0000256" key="1">
    <source>
        <dbReference type="SAM" id="Phobius"/>
    </source>
</evidence>
<keyword evidence="1" id="KW-1133">Transmembrane helix</keyword>
<sequence length="66" mass="7707">MYNVSYPVKYHHVPVRYYYATFVVCVAASALMTFIRFIVPDDIHPTLKVFTRKPWKPSIGFLNLSP</sequence>
<name>A0A8R1I0R2_CAEJA</name>
<keyword evidence="3" id="KW-1185">Reference proteome</keyword>
<evidence type="ECO:0000313" key="3">
    <source>
        <dbReference type="Proteomes" id="UP000005237"/>
    </source>
</evidence>
<keyword evidence="1" id="KW-0472">Membrane</keyword>
<keyword evidence="1" id="KW-0812">Transmembrane</keyword>
<reference evidence="3" key="1">
    <citation type="submission" date="2010-08" db="EMBL/GenBank/DDBJ databases">
        <authorList>
            <consortium name="Caenorhabditis japonica Sequencing Consortium"/>
            <person name="Wilson R.K."/>
        </authorList>
    </citation>
    <scope>NUCLEOTIDE SEQUENCE [LARGE SCALE GENOMIC DNA]</scope>
    <source>
        <strain evidence="3">DF5081</strain>
    </source>
</reference>
<dbReference type="Proteomes" id="UP000005237">
    <property type="component" value="Unassembled WGS sequence"/>
</dbReference>
<accession>A0A8R1I0R2</accession>